<dbReference type="CDD" id="cd03672">
    <property type="entry name" value="NUDIX_Dcp2p_Nudt20"/>
    <property type="match status" value="1"/>
</dbReference>
<keyword evidence="7" id="KW-0694">RNA-binding</keyword>
<dbReference type="Proteomes" id="UP000322234">
    <property type="component" value="Unassembled WGS sequence"/>
</dbReference>
<feature type="region of interest" description="Disordered" evidence="11">
    <location>
        <begin position="308"/>
        <end position="349"/>
    </location>
</feature>
<dbReference type="EMBL" id="VBQZ03000099">
    <property type="protein sequence ID" value="MXQ93831.1"/>
    <property type="molecule type" value="Genomic_DNA"/>
</dbReference>
<name>A0A6B0RXB2_9CETA</name>
<feature type="domain" description="Nudix hydrolase" evidence="12">
    <location>
        <begin position="86"/>
        <end position="217"/>
    </location>
</feature>
<dbReference type="PROSITE" id="PS00893">
    <property type="entry name" value="NUDIX_BOX"/>
    <property type="match status" value="1"/>
</dbReference>
<evidence type="ECO:0000256" key="11">
    <source>
        <dbReference type="SAM" id="MobiDB-lite"/>
    </source>
</evidence>
<proteinExistence type="inferred from homology"/>
<organism evidence="13 14">
    <name type="scientific">Bos mutus</name>
    <name type="common">wild yak</name>
    <dbReference type="NCBI Taxonomy" id="72004"/>
    <lineage>
        <taxon>Eukaryota</taxon>
        <taxon>Metazoa</taxon>
        <taxon>Chordata</taxon>
        <taxon>Craniata</taxon>
        <taxon>Vertebrata</taxon>
        <taxon>Euteleostomi</taxon>
        <taxon>Mammalia</taxon>
        <taxon>Eutheria</taxon>
        <taxon>Laurasiatheria</taxon>
        <taxon>Artiodactyla</taxon>
        <taxon>Ruminantia</taxon>
        <taxon>Pecora</taxon>
        <taxon>Bovidae</taxon>
        <taxon>Bovinae</taxon>
        <taxon>Bos</taxon>
    </lineage>
</organism>
<dbReference type="SUPFAM" id="SSF55811">
    <property type="entry name" value="Nudix"/>
    <property type="match status" value="1"/>
</dbReference>
<sequence length="362" mass="41485">MAKMFYSNQSTVIELLQFCCVAINNTLLMARCRLLLWELVPEVGADVKDKEYRELGLQLDELSREEIDVICEDVEKILDEWKEYKMGVPTYGAIILDETLENVLLVQGYLAKSGWGFPKGKVNKEEAPHDCAAREVFEETGFDIKDYICKDDYIELRINDQLARLYIIPGIPKDTKFNPKTRREIRNIEWFSIEKLPCHRNDMTPKSKLGLAPNKFFMAIPFIRPLRDWLSRRFGDSSDSDNGFSSAGSTPAKPTVEKLSRTKFRHSQQLFPEGSPGDQWVKHRQPLQHKPYSNHHAEVSDLLKAKNQSIRGNGRKQYQDSPNPKKKPNGVHSQPAKQQNPLVNSENENKTLTANAIVIRLG</sequence>
<evidence type="ECO:0000256" key="5">
    <source>
        <dbReference type="ARBA" id="ARBA00022723"/>
    </source>
</evidence>
<dbReference type="InterPro" id="IPR000086">
    <property type="entry name" value="NUDIX_hydrolase_dom"/>
</dbReference>
<keyword evidence="14" id="KW-1185">Reference proteome</keyword>
<dbReference type="GO" id="GO:0000184">
    <property type="term" value="P:nuclear-transcribed mRNA catabolic process, nonsense-mediated decay"/>
    <property type="evidence" value="ECO:0007669"/>
    <property type="project" value="InterPro"/>
</dbReference>
<evidence type="ECO:0000256" key="3">
    <source>
        <dbReference type="ARBA" id="ARBA00005279"/>
    </source>
</evidence>
<evidence type="ECO:0000256" key="6">
    <source>
        <dbReference type="ARBA" id="ARBA00022801"/>
    </source>
</evidence>
<evidence type="ECO:0000256" key="8">
    <source>
        <dbReference type="ARBA" id="ARBA00023211"/>
    </source>
</evidence>
<evidence type="ECO:0000256" key="9">
    <source>
        <dbReference type="ARBA" id="ARBA00047661"/>
    </source>
</evidence>
<feature type="compositionally biased region" description="Polar residues" evidence="11">
    <location>
        <begin position="331"/>
        <end position="349"/>
    </location>
</feature>
<dbReference type="PANTHER" id="PTHR23114:SF17">
    <property type="entry name" value="M7GPPPN-MRNA HYDROLASE"/>
    <property type="match status" value="1"/>
</dbReference>
<dbReference type="GO" id="GO:0046872">
    <property type="term" value="F:metal ion binding"/>
    <property type="evidence" value="ECO:0007669"/>
    <property type="project" value="UniProtKB-KW"/>
</dbReference>
<comment type="cofactor">
    <cofactor evidence="1">
        <name>Mn(2+)</name>
        <dbReference type="ChEBI" id="CHEBI:29035"/>
    </cofactor>
</comment>
<evidence type="ECO:0000256" key="2">
    <source>
        <dbReference type="ARBA" id="ARBA00004496"/>
    </source>
</evidence>
<comment type="subcellular location">
    <subcellularLocation>
        <location evidence="2">Cytoplasm</location>
    </subcellularLocation>
</comment>
<evidence type="ECO:0000256" key="7">
    <source>
        <dbReference type="ARBA" id="ARBA00022884"/>
    </source>
</evidence>
<keyword evidence="6" id="KW-0378">Hydrolase</keyword>
<evidence type="ECO:0000313" key="14">
    <source>
        <dbReference type="Proteomes" id="UP000322234"/>
    </source>
</evidence>
<evidence type="ECO:0000256" key="4">
    <source>
        <dbReference type="ARBA" id="ARBA00022490"/>
    </source>
</evidence>
<evidence type="ECO:0000256" key="1">
    <source>
        <dbReference type="ARBA" id="ARBA00001936"/>
    </source>
</evidence>
<dbReference type="GO" id="GO:0000932">
    <property type="term" value="C:P-body"/>
    <property type="evidence" value="ECO:0007669"/>
    <property type="project" value="TreeGrafter"/>
</dbReference>
<comment type="similarity">
    <text evidence="3">Belongs to the Nudix hydrolase family. DCP2 subfamily.</text>
</comment>
<evidence type="ECO:0000313" key="13">
    <source>
        <dbReference type="EMBL" id="MXQ93831.1"/>
    </source>
</evidence>
<dbReference type="InterPro" id="IPR044099">
    <property type="entry name" value="Dcp2_NUDIX"/>
</dbReference>
<gene>
    <name evidence="13" type="ORF">E5288_WYG021944</name>
</gene>
<dbReference type="FunFam" id="3.90.79.10:FF:000003">
    <property type="entry name" value="M7GpppN-mRNA hydrolase isoform 2"/>
    <property type="match status" value="1"/>
</dbReference>
<keyword evidence="8" id="KW-0464">Manganese</keyword>
<comment type="caution">
    <text evidence="13">The sequence shown here is derived from an EMBL/GenBank/DDBJ whole genome shotgun (WGS) entry which is preliminary data.</text>
</comment>
<dbReference type="Gene3D" id="3.90.79.10">
    <property type="entry name" value="Nucleoside Triphosphate Pyrophosphohydrolase"/>
    <property type="match status" value="1"/>
</dbReference>
<dbReference type="PROSITE" id="PS51462">
    <property type="entry name" value="NUDIX"/>
    <property type="match status" value="1"/>
</dbReference>
<dbReference type="InterPro" id="IPR020084">
    <property type="entry name" value="NUDIX_hydrolase_CS"/>
</dbReference>
<keyword evidence="4" id="KW-0963">Cytoplasm</keyword>
<comment type="catalytic activity">
    <reaction evidence="9">
        <text>a 5'-end (N(7)-methyl 5'-triphosphoguanosine)-ribonucleoside in mRNA + H2O = N(7)-methyl-GDP + a 5'-end phospho-ribonucleoside in mRNA + 2 H(+)</text>
        <dbReference type="Rhea" id="RHEA:67484"/>
        <dbReference type="Rhea" id="RHEA-COMP:15692"/>
        <dbReference type="Rhea" id="RHEA-COMP:17167"/>
        <dbReference type="ChEBI" id="CHEBI:15377"/>
        <dbReference type="ChEBI" id="CHEBI:15378"/>
        <dbReference type="ChEBI" id="CHEBI:63714"/>
        <dbReference type="ChEBI" id="CHEBI:138282"/>
        <dbReference type="ChEBI" id="CHEBI:156461"/>
        <dbReference type="EC" id="3.6.1.62"/>
    </reaction>
    <physiologicalReaction direction="left-to-right" evidence="9">
        <dbReference type="Rhea" id="RHEA:67485"/>
    </physiologicalReaction>
</comment>
<dbReference type="GO" id="GO:0000290">
    <property type="term" value="P:deadenylation-dependent decapping of nuclear-transcribed mRNA"/>
    <property type="evidence" value="ECO:0007669"/>
    <property type="project" value="InterPro"/>
</dbReference>
<dbReference type="PANTHER" id="PTHR23114">
    <property type="entry name" value="M7GPPPN-MRNA HYDROLASE"/>
    <property type="match status" value="1"/>
</dbReference>
<protein>
    <recommendedName>
        <fullName evidence="10">mRNA-decapping enzyme 2</fullName>
    </recommendedName>
</protein>
<dbReference type="AlphaFoldDB" id="A0A6B0RXB2"/>
<evidence type="ECO:0000256" key="10">
    <source>
        <dbReference type="ARBA" id="ARBA00078183"/>
    </source>
</evidence>
<keyword evidence="5" id="KW-0479">Metal-binding</keyword>
<dbReference type="Pfam" id="PF00293">
    <property type="entry name" value="NUDIX"/>
    <property type="match status" value="1"/>
</dbReference>
<accession>A0A6B0RXB2</accession>
<dbReference type="InterPro" id="IPR015797">
    <property type="entry name" value="NUDIX_hydrolase-like_dom_sf"/>
</dbReference>
<evidence type="ECO:0000259" key="12">
    <source>
        <dbReference type="PROSITE" id="PS51462"/>
    </source>
</evidence>
<dbReference type="GO" id="GO:0140933">
    <property type="term" value="F:5'-(N(7)-methylguanosine 5'-triphospho)-[mRNA] hydrolase activity"/>
    <property type="evidence" value="ECO:0007669"/>
    <property type="project" value="UniProtKB-EC"/>
</dbReference>
<reference evidence="13" key="1">
    <citation type="submission" date="2019-10" db="EMBL/GenBank/DDBJ databases">
        <title>The sequence and de novo assembly of the wild yak genome.</title>
        <authorList>
            <person name="Liu Y."/>
        </authorList>
    </citation>
    <scope>NUCLEOTIDE SEQUENCE [LARGE SCALE GENOMIC DNA]</scope>
    <source>
        <strain evidence="13">WY2019</strain>
    </source>
</reference>
<dbReference type="GO" id="GO:0003723">
    <property type="term" value="F:RNA binding"/>
    <property type="evidence" value="ECO:0007669"/>
    <property type="project" value="UniProtKB-KW"/>
</dbReference>